<feature type="transmembrane region" description="Helical" evidence="1">
    <location>
        <begin position="76"/>
        <end position="94"/>
    </location>
</feature>
<dbReference type="RefSeq" id="WP_130041736.1">
    <property type="nucleotide sequence ID" value="NZ_DAWECT010000036.1"/>
</dbReference>
<dbReference type="PANTHER" id="PTHR37422">
    <property type="entry name" value="TEICHURONIC ACID BIOSYNTHESIS PROTEIN TUAE"/>
    <property type="match status" value="1"/>
</dbReference>
<dbReference type="PANTHER" id="PTHR37422:SF13">
    <property type="entry name" value="LIPOPOLYSACCHARIDE BIOSYNTHESIS PROTEIN PA4999-RELATED"/>
    <property type="match status" value="1"/>
</dbReference>
<organism evidence="2 3">
    <name type="scientific">Bacteroides thetaiotaomicron</name>
    <dbReference type="NCBI Taxonomy" id="818"/>
    <lineage>
        <taxon>Bacteria</taxon>
        <taxon>Pseudomonadati</taxon>
        <taxon>Bacteroidota</taxon>
        <taxon>Bacteroidia</taxon>
        <taxon>Bacteroidales</taxon>
        <taxon>Bacteroidaceae</taxon>
        <taxon>Bacteroides</taxon>
    </lineage>
</organism>
<keyword evidence="1" id="KW-1133">Transmembrane helix</keyword>
<evidence type="ECO:0008006" key="4">
    <source>
        <dbReference type="Google" id="ProtNLM"/>
    </source>
</evidence>
<evidence type="ECO:0000256" key="1">
    <source>
        <dbReference type="SAM" id="Phobius"/>
    </source>
</evidence>
<name>A0A7J5JMM5_BACT4</name>
<feature type="transmembrane region" description="Helical" evidence="1">
    <location>
        <begin position="220"/>
        <end position="253"/>
    </location>
</feature>
<dbReference type="InterPro" id="IPR051533">
    <property type="entry name" value="WaaL-like"/>
</dbReference>
<feature type="transmembrane region" description="Helical" evidence="1">
    <location>
        <begin position="384"/>
        <end position="401"/>
    </location>
</feature>
<sequence>MAFIQSWLTIIILATFFIKLRVGIVLYLAYVFLVPYFNIDFLGIHLSWNFANVLLLVAFILDYYKRSAKVIFDLKPFYPFIFFYGMMLVEMPFQDDVPINVALNSWRANMMTNILFPIVMWNVSRYDTKVVKYCKNCMLVVIIIVVLYGIFLLSLKGMNPYVFFMAQINNAELREAQFGEQTARLMTKISSVFTHPMIFGLFLGLAMVYLYSLKDKMKSLFIYLLMIFVVGCIFLCGIRTPIGAIFVTVLFYLLMSRQIKLMIYAIILGFICYLIIENIPELSATIDSIFTRGNRQTNVEGSSFEMRFEQFNGCLREIRDCIVFGKGYGWSSYYISIHELHPVLLAFESLVFVVLCNNGIVGVFIWVITFIWLFRGVYRKTKNITLLVMTLAVYYIGYSIITGEYGYMQYFIIFYTLILMNSNGTLSRGSELN</sequence>
<feature type="transmembrane region" description="Helical" evidence="1">
    <location>
        <begin position="407"/>
        <end position="426"/>
    </location>
</feature>
<keyword evidence="1" id="KW-0472">Membrane</keyword>
<dbReference type="EMBL" id="WCSB01000008">
    <property type="protein sequence ID" value="KAB4452668.1"/>
    <property type="molecule type" value="Genomic_DNA"/>
</dbReference>
<protein>
    <recommendedName>
        <fullName evidence="4">O-antigen ligase domain-containing protein</fullName>
    </recommendedName>
</protein>
<evidence type="ECO:0000313" key="3">
    <source>
        <dbReference type="Proteomes" id="UP000460317"/>
    </source>
</evidence>
<feature type="transmembrane region" description="Helical" evidence="1">
    <location>
        <begin position="7"/>
        <end position="30"/>
    </location>
</feature>
<dbReference type="Proteomes" id="UP000460317">
    <property type="component" value="Unassembled WGS sequence"/>
</dbReference>
<feature type="transmembrane region" description="Helical" evidence="1">
    <location>
        <begin position="193"/>
        <end position="213"/>
    </location>
</feature>
<comment type="caution">
    <text evidence="2">The sequence shown here is derived from an EMBL/GenBank/DDBJ whole genome shotgun (WGS) entry which is preliminary data.</text>
</comment>
<feature type="transmembrane region" description="Helical" evidence="1">
    <location>
        <begin position="259"/>
        <end position="276"/>
    </location>
</feature>
<keyword evidence="1" id="KW-0812">Transmembrane</keyword>
<accession>A0A7J5JMM5</accession>
<feature type="transmembrane region" description="Helical" evidence="1">
    <location>
        <begin position="42"/>
        <end position="64"/>
    </location>
</feature>
<evidence type="ECO:0000313" key="2">
    <source>
        <dbReference type="EMBL" id="KAB4452668.1"/>
    </source>
</evidence>
<reference evidence="2 3" key="1">
    <citation type="journal article" date="2019" name="Nat. Med.">
        <title>A library of human gut bacterial isolates paired with longitudinal multiomics data enables mechanistic microbiome research.</title>
        <authorList>
            <person name="Poyet M."/>
            <person name="Groussin M."/>
            <person name="Gibbons S.M."/>
            <person name="Avila-Pacheco J."/>
            <person name="Jiang X."/>
            <person name="Kearney S.M."/>
            <person name="Perrotta A.R."/>
            <person name="Berdy B."/>
            <person name="Zhao S."/>
            <person name="Lieberman T.D."/>
            <person name="Swanson P.K."/>
            <person name="Smith M."/>
            <person name="Roesemann S."/>
            <person name="Alexander J.E."/>
            <person name="Rich S.A."/>
            <person name="Livny J."/>
            <person name="Vlamakis H."/>
            <person name="Clish C."/>
            <person name="Bullock K."/>
            <person name="Deik A."/>
            <person name="Scott J."/>
            <person name="Pierce K.A."/>
            <person name="Xavier R.J."/>
            <person name="Alm E.J."/>
        </authorList>
    </citation>
    <scope>NUCLEOTIDE SEQUENCE [LARGE SCALE GENOMIC DNA]</scope>
    <source>
        <strain evidence="2 3">BIOML-A165</strain>
    </source>
</reference>
<feature type="transmembrane region" description="Helical" evidence="1">
    <location>
        <begin position="106"/>
        <end position="124"/>
    </location>
</feature>
<feature type="transmembrane region" description="Helical" evidence="1">
    <location>
        <begin position="136"/>
        <end position="155"/>
    </location>
</feature>
<dbReference type="AlphaFoldDB" id="A0A7J5JMM5"/>
<gene>
    <name evidence="2" type="ORF">GAN93_11235</name>
</gene>
<proteinExistence type="predicted"/>
<feature type="transmembrane region" description="Helical" evidence="1">
    <location>
        <begin position="349"/>
        <end position="372"/>
    </location>
</feature>